<dbReference type="FunFam" id="1.20.58.220:FF:000004">
    <property type="entry name" value="Phosphate-specific transport system accessory protein PhoU"/>
    <property type="match status" value="1"/>
</dbReference>
<keyword evidence="5 7" id="KW-0963">Cytoplasm</keyword>
<evidence type="ECO:0000313" key="12">
    <source>
        <dbReference type="Proteomes" id="UP000184204"/>
    </source>
</evidence>
<reference evidence="10" key="4">
    <citation type="submission" date="2016-11" db="EMBL/GenBank/DDBJ databases">
        <authorList>
            <person name="Varghese N."/>
            <person name="Submissions S."/>
        </authorList>
    </citation>
    <scope>NUCLEOTIDE SEQUENCE</scope>
    <source>
        <strain evidence="10">DSM 1682</strain>
    </source>
</reference>
<gene>
    <name evidence="9" type="ORF">CPRO_08170</name>
    <name evidence="10" type="ORF">SAMN02745151_00665</name>
</gene>
<reference evidence="9 11" key="1">
    <citation type="journal article" date="2016" name="Genome Announc.">
        <title>Complete Genome Sequence of the Amino Acid-Fermenting Clostridium propionicum X2 (DSM 1682).</title>
        <authorList>
            <person name="Poehlein A."/>
            <person name="Schlien K."/>
            <person name="Chowdhury N.P."/>
            <person name="Gottschalk G."/>
            <person name="Buckel W."/>
            <person name="Daniel R."/>
        </authorList>
    </citation>
    <scope>NUCLEOTIDE SEQUENCE [LARGE SCALE GENOMIC DNA]</scope>
    <source>
        <strain evidence="9 11">X2</strain>
    </source>
</reference>
<dbReference type="PIRSF" id="PIRSF003107">
    <property type="entry name" value="PhoU"/>
    <property type="match status" value="1"/>
</dbReference>
<dbReference type="SUPFAM" id="SSF109755">
    <property type="entry name" value="PhoU-like"/>
    <property type="match status" value="1"/>
</dbReference>
<keyword evidence="4 7" id="KW-0813">Transport</keyword>
<dbReference type="EMBL" id="FQUA01000002">
    <property type="protein sequence ID" value="SHE42709.1"/>
    <property type="molecule type" value="Genomic_DNA"/>
</dbReference>
<feature type="domain" description="PhoU" evidence="8">
    <location>
        <begin position="18"/>
        <end position="105"/>
    </location>
</feature>
<keyword evidence="11" id="KW-1185">Reference proteome</keyword>
<dbReference type="PANTHER" id="PTHR42930">
    <property type="entry name" value="PHOSPHATE-SPECIFIC TRANSPORT SYSTEM ACCESSORY PROTEIN PHOU"/>
    <property type="match status" value="1"/>
</dbReference>
<dbReference type="KEGG" id="cpro:CPRO_08170"/>
<sequence>MVRSRFDSQLEQLDVEMIKMGALCEEAINASMKAFLENDEAAAKVATEKESDIDRKERDIEALCMRLLLQQQPVARDLRLISSALKMISDMERIGDQAADIAEITAFLKNNDTKSKLHIRDMAAAAIKMVTESVDSFVNKDLKLAKSVMEYDDVLDNLFVEVKQELIDLIGKDKANGELCIDLIMIAKYLERIGDHATNIAEWVEYSITGCHVKMGMEEGNK</sequence>
<dbReference type="Pfam" id="PF01895">
    <property type="entry name" value="PhoU"/>
    <property type="match status" value="2"/>
</dbReference>
<dbReference type="GO" id="GO:0045936">
    <property type="term" value="P:negative regulation of phosphate metabolic process"/>
    <property type="evidence" value="ECO:0007669"/>
    <property type="project" value="InterPro"/>
</dbReference>
<dbReference type="GO" id="GO:0006817">
    <property type="term" value="P:phosphate ion transport"/>
    <property type="evidence" value="ECO:0007669"/>
    <property type="project" value="UniProtKB-KW"/>
</dbReference>
<evidence type="ECO:0000259" key="8">
    <source>
        <dbReference type="Pfam" id="PF01895"/>
    </source>
</evidence>
<dbReference type="InterPro" id="IPR028366">
    <property type="entry name" value="PhoU"/>
</dbReference>
<evidence type="ECO:0000313" key="10">
    <source>
        <dbReference type="EMBL" id="SHE42709.1"/>
    </source>
</evidence>
<dbReference type="InterPro" id="IPR026022">
    <property type="entry name" value="PhoU_dom"/>
</dbReference>
<dbReference type="GO" id="GO:0005737">
    <property type="term" value="C:cytoplasm"/>
    <property type="evidence" value="ECO:0007669"/>
    <property type="project" value="UniProtKB-SubCell"/>
</dbReference>
<dbReference type="Gene3D" id="1.20.58.220">
    <property type="entry name" value="Phosphate transport system protein phou homolog 2, domain 2"/>
    <property type="match status" value="1"/>
</dbReference>
<evidence type="ECO:0000256" key="3">
    <source>
        <dbReference type="ARBA" id="ARBA00011738"/>
    </source>
</evidence>
<dbReference type="EMBL" id="CP014223">
    <property type="protein sequence ID" value="AMJ40417.1"/>
    <property type="molecule type" value="Genomic_DNA"/>
</dbReference>
<feature type="domain" description="PhoU" evidence="8">
    <location>
        <begin position="119"/>
        <end position="204"/>
    </location>
</feature>
<evidence type="ECO:0000256" key="6">
    <source>
        <dbReference type="ARBA" id="ARBA00022592"/>
    </source>
</evidence>
<comment type="function">
    <text evidence="7">Plays a role in the regulation of phosphate uptake.</text>
</comment>
<dbReference type="NCBIfam" id="TIGR02135">
    <property type="entry name" value="phoU_full"/>
    <property type="match status" value="1"/>
</dbReference>
<accession>A0A0X8V983</accession>
<dbReference type="Proteomes" id="UP000068026">
    <property type="component" value="Chromosome"/>
</dbReference>
<dbReference type="OrthoDB" id="9814256at2"/>
<reference evidence="11" key="2">
    <citation type="submission" date="2016-01" db="EMBL/GenBank/DDBJ databases">
        <authorList>
            <person name="Poehlein A."/>
            <person name="Schlien K."/>
            <person name="Gottschalk G."/>
            <person name="Buckel W."/>
            <person name="Daniel R."/>
        </authorList>
    </citation>
    <scope>NUCLEOTIDE SEQUENCE [LARGE SCALE GENOMIC DNA]</scope>
    <source>
        <strain evidence="11">X2</strain>
    </source>
</reference>
<evidence type="ECO:0000313" key="11">
    <source>
        <dbReference type="Proteomes" id="UP000068026"/>
    </source>
</evidence>
<dbReference type="Proteomes" id="UP000184204">
    <property type="component" value="Unassembled WGS sequence"/>
</dbReference>
<reference evidence="12" key="3">
    <citation type="submission" date="2016-11" db="EMBL/GenBank/DDBJ databases">
        <authorList>
            <person name="Jaros S."/>
            <person name="Januszkiewicz K."/>
            <person name="Wedrychowicz H."/>
        </authorList>
    </citation>
    <scope>NUCLEOTIDE SEQUENCE [LARGE SCALE GENOMIC DNA]</scope>
    <source>
        <strain evidence="12">DSM 1682</strain>
    </source>
</reference>
<evidence type="ECO:0000256" key="2">
    <source>
        <dbReference type="ARBA" id="ARBA00008107"/>
    </source>
</evidence>
<dbReference type="InterPro" id="IPR038078">
    <property type="entry name" value="PhoU-like_sf"/>
</dbReference>
<organism evidence="10 12">
    <name type="scientific">Anaerotignum propionicum DSM 1682</name>
    <dbReference type="NCBI Taxonomy" id="991789"/>
    <lineage>
        <taxon>Bacteria</taxon>
        <taxon>Bacillati</taxon>
        <taxon>Bacillota</taxon>
        <taxon>Clostridia</taxon>
        <taxon>Lachnospirales</taxon>
        <taxon>Anaerotignaceae</taxon>
        <taxon>Anaerotignum</taxon>
    </lineage>
</organism>
<evidence type="ECO:0000256" key="1">
    <source>
        <dbReference type="ARBA" id="ARBA00004496"/>
    </source>
</evidence>
<comment type="subcellular location">
    <subcellularLocation>
        <location evidence="1 7">Cytoplasm</location>
    </subcellularLocation>
</comment>
<dbReference type="AlphaFoldDB" id="A0A0X8V983"/>
<proteinExistence type="inferred from homology"/>
<evidence type="ECO:0000313" key="9">
    <source>
        <dbReference type="EMBL" id="AMJ40417.1"/>
    </source>
</evidence>
<dbReference type="GO" id="GO:0030643">
    <property type="term" value="P:intracellular phosphate ion homeostasis"/>
    <property type="evidence" value="ECO:0007669"/>
    <property type="project" value="InterPro"/>
</dbReference>
<protein>
    <recommendedName>
        <fullName evidence="7">Phosphate-specific transport system accessory protein PhoU</fullName>
    </recommendedName>
</protein>
<comment type="subunit">
    <text evidence="3 7">Homodimer.</text>
</comment>
<evidence type="ECO:0000256" key="7">
    <source>
        <dbReference type="PIRNR" id="PIRNR003107"/>
    </source>
</evidence>
<comment type="similarity">
    <text evidence="2 7">Belongs to the PhoU family.</text>
</comment>
<evidence type="ECO:0000256" key="4">
    <source>
        <dbReference type="ARBA" id="ARBA00022448"/>
    </source>
</evidence>
<evidence type="ECO:0000256" key="5">
    <source>
        <dbReference type="ARBA" id="ARBA00022490"/>
    </source>
</evidence>
<name>A0A0X8V983_ANAPI</name>
<dbReference type="RefSeq" id="WP_066048080.1">
    <property type="nucleotide sequence ID" value="NZ_CP014223.1"/>
</dbReference>
<keyword evidence="6 7" id="KW-0592">Phosphate transport</keyword>
<dbReference type="PANTHER" id="PTHR42930:SF3">
    <property type="entry name" value="PHOSPHATE-SPECIFIC TRANSPORT SYSTEM ACCESSORY PROTEIN PHOU"/>
    <property type="match status" value="1"/>
</dbReference>